<comment type="caution">
    <text evidence="5">The sequence shown here is derived from an EMBL/GenBank/DDBJ whole genome shotgun (WGS) entry which is preliminary data.</text>
</comment>
<accession>A0A9P1D941</accession>
<evidence type="ECO:0000259" key="4">
    <source>
        <dbReference type="PROSITE" id="PS51352"/>
    </source>
</evidence>
<evidence type="ECO:0000313" key="5">
    <source>
        <dbReference type="EMBL" id="CAI4005422.1"/>
    </source>
</evidence>
<dbReference type="Pfam" id="PF13905">
    <property type="entry name" value="Thioredoxin_8"/>
    <property type="match status" value="2"/>
</dbReference>
<feature type="region of interest" description="Disordered" evidence="3">
    <location>
        <begin position="754"/>
        <end position="779"/>
    </location>
</feature>
<dbReference type="PROSITE" id="PS51352">
    <property type="entry name" value="THIOREDOXIN_2"/>
    <property type="match status" value="2"/>
</dbReference>
<dbReference type="PANTHER" id="PTHR46472:SF1">
    <property type="entry name" value="NUCLEOREDOXIN"/>
    <property type="match status" value="1"/>
</dbReference>
<proteinExistence type="inferred from homology"/>
<dbReference type="GO" id="GO:0005634">
    <property type="term" value="C:nucleus"/>
    <property type="evidence" value="ECO:0007669"/>
    <property type="project" value="TreeGrafter"/>
</dbReference>
<name>A0A9P1D941_9DINO</name>
<dbReference type="OrthoDB" id="409136at2759"/>
<dbReference type="EMBL" id="CAMXCT030003624">
    <property type="protein sequence ID" value="CAL4792734.1"/>
    <property type="molecule type" value="Genomic_DNA"/>
</dbReference>
<feature type="domain" description="Thioredoxin" evidence="4">
    <location>
        <begin position="48"/>
        <end position="210"/>
    </location>
</feature>
<dbReference type="SUPFAM" id="SSF52833">
    <property type="entry name" value="Thioredoxin-like"/>
    <property type="match status" value="2"/>
</dbReference>
<dbReference type="InterPro" id="IPR036249">
    <property type="entry name" value="Thioredoxin-like_sf"/>
</dbReference>
<dbReference type="CDD" id="cd03009">
    <property type="entry name" value="TryX_like_TryX_NRX"/>
    <property type="match status" value="1"/>
</dbReference>
<protein>
    <submittedName>
        <fullName evidence="7">Nucleoredoxin</fullName>
    </submittedName>
</protein>
<reference evidence="6" key="2">
    <citation type="submission" date="2024-04" db="EMBL/GenBank/DDBJ databases">
        <authorList>
            <person name="Chen Y."/>
            <person name="Shah S."/>
            <person name="Dougan E. K."/>
            <person name="Thang M."/>
            <person name="Chan C."/>
        </authorList>
    </citation>
    <scope>NUCLEOTIDE SEQUENCE [LARGE SCALE GENOMIC DNA]</scope>
</reference>
<dbReference type="EMBL" id="CAMXCT010003624">
    <property type="protein sequence ID" value="CAI4005422.1"/>
    <property type="molecule type" value="Genomic_DNA"/>
</dbReference>
<evidence type="ECO:0000256" key="3">
    <source>
        <dbReference type="SAM" id="MobiDB-lite"/>
    </source>
</evidence>
<evidence type="ECO:0000313" key="8">
    <source>
        <dbReference type="Proteomes" id="UP001152797"/>
    </source>
</evidence>
<dbReference type="InterPro" id="IPR012336">
    <property type="entry name" value="Thioredoxin-like_fold"/>
</dbReference>
<evidence type="ECO:0000313" key="6">
    <source>
        <dbReference type="EMBL" id="CAL1158797.1"/>
    </source>
</evidence>
<dbReference type="InterPro" id="IPR045870">
    <property type="entry name" value="TryX_NRX_thioredoxin_dom"/>
</dbReference>
<dbReference type="GO" id="GO:0004791">
    <property type="term" value="F:thioredoxin-disulfide reductase (NADPH) activity"/>
    <property type="evidence" value="ECO:0007669"/>
    <property type="project" value="InterPro"/>
</dbReference>
<comment type="similarity">
    <text evidence="1">Belongs to the PspA/Vipp/IM30 family.</text>
</comment>
<dbReference type="InterPro" id="IPR013766">
    <property type="entry name" value="Thioredoxin_domain"/>
</dbReference>
<gene>
    <name evidence="5" type="ORF">C1SCF055_LOCUS31143</name>
</gene>
<reference evidence="5" key="1">
    <citation type="submission" date="2022-10" db="EMBL/GenBank/DDBJ databases">
        <authorList>
            <person name="Chen Y."/>
            <person name="Dougan E. K."/>
            <person name="Chan C."/>
            <person name="Rhodes N."/>
            <person name="Thang M."/>
        </authorList>
    </citation>
    <scope>NUCLEOTIDE SEQUENCE</scope>
</reference>
<dbReference type="PANTHER" id="PTHR46472">
    <property type="entry name" value="NUCLEOREDOXIN"/>
    <property type="match status" value="1"/>
</dbReference>
<dbReference type="Proteomes" id="UP001152797">
    <property type="component" value="Unassembled WGS sequence"/>
</dbReference>
<dbReference type="Gene3D" id="3.40.30.10">
    <property type="entry name" value="Glutaredoxin"/>
    <property type="match status" value="2"/>
</dbReference>
<evidence type="ECO:0000256" key="1">
    <source>
        <dbReference type="ARBA" id="ARBA00043985"/>
    </source>
</evidence>
<evidence type="ECO:0000313" key="7">
    <source>
        <dbReference type="EMBL" id="CAL4792734.1"/>
    </source>
</evidence>
<feature type="coiled-coil region" evidence="2">
    <location>
        <begin position="653"/>
        <end position="687"/>
    </location>
</feature>
<sequence length="795" mass="87742">MKIHSPQTWNHRSTVIRQLQPHLTGKYGDTWYANIEENRCRSKRVETQLAGPGGEDLRLLRPLSEVLGKGCVEQNTAEALKGKKAVALYFSAHWCPPCRGFTPKLAEWYEKDLKAKGLEVVFVTGDRDEDSFKEYFNEQPWLAVDFNAKETLSKLNKTFKVQGIPSLIILDADGKLITKDGREAVSKDPTGEDMPWIPPKAKDLVEKMKLTGPAGTMTLTEAMAGKQALALYFSAHWCPPCRGFTPQLAEWYMQDLKAKGLEVVFVSSDRDEAAFNEYFGEMPWLALDFSDRKLKEQLSSAFKVQGIPSLATELQGCEEAQVVLDADYNVVTLKGRDAVTADPTGAELPWHPKPVSNLEFGPGDIEEVPTFLVFCETSSDEEKKQIEETMTSVAQKFVDKQKAEDAEFPDMAFIICKSNCALGSRLRTMFGMKNLPPAPHAHALSKKDRVQPASPITDPSVEFWLSDIALWKRDLVGAVMDVVKMAAARRDIDAKKADAHQVYSAVTVVVAGGTEAEKTPVQMVIVDIPSNGAYYTGAPGPVSLESIQTFVDGFKVLQGLEDPEKVLDQAVDEMQADLIKVRQSYAEVLATQRRLQSQKEQTDKMAEDWYRRAEMAVEKGDDELAKEALTRRQTAVTKATGLQEQIDAMGGNVEKLFDSVKALEEKISQAKEEKEQLIARARTAKTTSKVNEMLSDVTSTGSAGAFDRMKEKVEMLETRAEVSQGMLPEATSPGSLEDRFKQLESGNAVDDELAKLKGKKALPEGSTATGGSGGGTAIDSELEAMRKKLKETADN</sequence>
<dbReference type="GO" id="GO:0031397">
    <property type="term" value="P:negative regulation of protein ubiquitination"/>
    <property type="evidence" value="ECO:0007669"/>
    <property type="project" value="TreeGrafter"/>
</dbReference>
<dbReference type="InterPro" id="IPR007157">
    <property type="entry name" value="PspA_VIPP1"/>
</dbReference>
<dbReference type="GO" id="GO:0030178">
    <property type="term" value="P:negative regulation of Wnt signaling pathway"/>
    <property type="evidence" value="ECO:0007669"/>
    <property type="project" value="TreeGrafter"/>
</dbReference>
<dbReference type="Pfam" id="PF04012">
    <property type="entry name" value="PspA_IM30"/>
    <property type="match status" value="1"/>
</dbReference>
<evidence type="ECO:0000256" key="2">
    <source>
        <dbReference type="SAM" id="Coils"/>
    </source>
</evidence>
<dbReference type="AlphaFoldDB" id="A0A9P1D941"/>
<organism evidence="5">
    <name type="scientific">Cladocopium goreaui</name>
    <dbReference type="NCBI Taxonomy" id="2562237"/>
    <lineage>
        <taxon>Eukaryota</taxon>
        <taxon>Sar</taxon>
        <taxon>Alveolata</taxon>
        <taxon>Dinophyceae</taxon>
        <taxon>Suessiales</taxon>
        <taxon>Symbiodiniaceae</taxon>
        <taxon>Cladocopium</taxon>
    </lineage>
</organism>
<keyword evidence="8" id="KW-1185">Reference proteome</keyword>
<dbReference type="EMBL" id="CAMXCT020003624">
    <property type="protein sequence ID" value="CAL1158797.1"/>
    <property type="molecule type" value="Genomic_DNA"/>
</dbReference>
<keyword evidence="2" id="KW-0175">Coiled coil</keyword>
<feature type="domain" description="Thioredoxin" evidence="4">
    <location>
        <begin position="213"/>
        <end position="360"/>
    </location>
</feature>